<dbReference type="Proteomes" id="UP000324800">
    <property type="component" value="Unassembled WGS sequence"/>
</dbReference>
<evidence type="ECO:0000313" key="2">
    <source>
        <dbReference type="EMBL" id="KAA6373175.1"/>
    </source>
</evidence>
<proteinExistence type="predicted"/>
<protein>
    <submittedName>
        <fullName evidence="2">Uncharacterized protein</fullName>
    </submittedName>
</protein>
<dbReference type="EMBL" id="SNRW01012964">
    <property type="protein sequence ID" value="KAA6373175.1"/>
    <property type="molecule type" value="Genomic_DNA"/>
</dbReference>
<dbReference type="AlphaFoldDB" id="A0A5J4UTX4"/>
<feature type="compositionally biased region" description="Basic and acidic residues" evidence="1">
    <location>
        <begin position="114"/>
        <end position="133"/>
    </location>
</feature>
<dbReference type="OrthoDB" id="10031947at2759"/>
<feature type="region of interest" description="Disordered" evidence="1">
    <location>
        <begin position="88"/>
        <end position="161"/>
    </location>
</feature>
<dbReference type="SUPFAM" id="SSF52141">
    <property type="entry name" value="Uracil-DNA glycosylase-like"/>
    <property type="match status" value="1"/>
</dbReference>
<feature type="non-terminal residue" evidence="2">
    <location>
        <position position="1"/>
    </location>
</feature>
<feature type="compositionally biased region" description="Acidic residues" evidence="1">
    <location>
        <begin position="141"/>
        <end position="150"/>
    </location>
</feature>
<sequence>FQDKKEEEQTPSIVFVLWGGFAKQNLAPLILKANNEKGSNVISSIIQSDHPSVESFHNICSFSQIALAQNNLGQKKIDWIIKNNEYETDSQLETKTKRTQKGMSRGRNAKAKGRVVEMKEDSNSQDAEKFEEKKKRKRNEDDENISEEENSQQRKRIRTEE</sequence>
<gene>
    <name evidence="2" type="ORF">EZS28_031298</name>
</gene>
<evidence type="ECO:0000256" key="1">
    <source>
        <dbReference type="SAM" id="MobiDB-lite"/>
    </source>
</evidence>
<dbReference type="InterPro" id="IPR036895">
    <property type="entry name" value="Uracil-DNA_glycosylase-like_sf"/>
</dbReference>
<comment type="caution">
    <text evidence="2">The sequence shown here is derived from an EMBL/GenBank/DDBJ whole genome shotgun (WGS) entry which is preliminary data.</text>
</comment>
<organism evidence="2 3">
    <name type="scientific">Streblomastix strix</name>
    <dbReference type="NCBI Taxonomy" id="222440"/>
    <lineage>
        <taxon>Eukaryota</taxon>
        <taxon>Metamonada</taxon>
        <taxon>Preaxostyla</taxon>
        <taxon>Oxymonadida</taxon>
        <taxon>Streblomastigidae</taxon>
        <taxon>Streblomastix</taxon>
    </lineage>
</organism>
<evidence type="ECO:0000313" key="3">
    <source>
        <dbReference type="Proteomes" id="UP000324800"/>
    </source>
</evidence>
<dbReference type="Gene3D" id="3.40.470.10">
    <property type="entry name" value="Uracil-DNA glycosylase-like domain"/>
    <property type="match status" value="1"/>
</dbReference>
<name>A0A5J4UTX4_9EUKA</name>
<reference evidence="2 3" key="1">
    <citation type="submission" date="2019-03" db="EMBL/GenBank/DDBJ databases">
        <title>Single cell metagenomics reveals metabolic interactions within the superorganism composed of flagellate Streblomastix strix and complex community of Bacteroidetes bacteria on its surface.</title>
        <authorList>
            <person name="Treitli S.C."/>
            <person name="Kolisko M."/>
            <person name="Husnik F."/>
            <person name="Keeling P."/>
            <person name="Hampl V."/>
        </authorList>
    </citation>
    <scope>NUCLEOTIDE SEQUENCE [LARGE SCALE GENOMIC DNA]</scope>
    <source>
        <strain evidence="2">ST1C</strain>
    </source>
</reference>
<accession>A0A5J4UTX4</accession>